<gene>
    <name evidence="1" type="ORF">CD122_06155</name>
</gene>
<dbReference type="RefSeq" id="WP_103358118.1">
    <property type="nucleotide sequence ID" value="NZ_CP113107.1"/>
</dbReference>
<organism evidence="1 2">
    <name type="scientific">Staphylococcus rostri</name>
    <dbReference type="NCBI Taxonomy" id="522262"/>
    <lineage>
        <taxon>Bacteria</taxon>
        <taxon>Bacillati</taxon>
        <taxon>Bacillota</taxon>
        <taxon>Bacilli</taxon>
        <taxon>Bacillales</taxon>
        <taxon>Staphylococcaceae</taxon>
        <taxon>Staphylococcus</taxon>
    </lineage>
</organism>
<proteinExistence type="predicted"/>
<evidence type="ECO:0000313" key="1">
    <source>
        <dbReference type="EMBL" id="PNZ27553.1"/>
    </source>
</evidence>
<dbReference type="OrthoDB" id="80293at2"/>
<evidence type="ECO:0000313" key="2">
    <source>
        <dbReference type="Proteomes" id="UP000242752"/>
    </source>
</evidence>
<dbReference type="Proteomes" id="UP000242752">
    <property type="component" value="Unassembled WGS sequence"/>
</dbReference>
<accession>A0A2K3YPM6</accession>
<sequence>MKDLIKNHVLNGEFESVKNLMAATDFLAFEEAFISSAHEQESVMYYTCLLDMIKGNETSEIHDLAFLLLVYPLSDVPGAMDAAYYHAEASIELTEGQEVKSLLQMLLLHAIPEPVISDKQAFNTAKQILKLDPNNKVARNVLKETAKRMDQVVVDFDQLNAYKDAK</sequence>
<keyword evidence="2" id="KW-1185">Reference proteome</keyword>
<dbReference type="AlphaFoldDB" id="A0A2K3YPM6"/>
<protein>
    <submittedName>
        <fullName evidence="1">Uncharacterized protein</fullName>
    </submittedName>
</protein>
<reference evidence="1 2" key="1">
    <citation type="submission" date="2017-08" db="EMBL/GenBank/DDBJ databases">
        <title>Draft genome sequences of 64 type strains of genus Staph aureus.</title>
        <authorList>
            <person name="Cole K."/>
            <person name="Golubchik T."/>
            <person name="Russell J."/>
            <person name="Foster D."/>
            <person name="Llewelyn M."/>
            <person name="Wilson D."/>
            <person name="Crook D."/>
            <person name="Paul J."/>
        </authorList>
    </citation>
    <scope>NUCLEOTIDE SEQUENCE [LARGE SCALE GENOMIC DNA]</scope>
    <source>
        <strain evidence="1 2">DSM 21968</strain>
    </source>
</reference>
<comment type="caution">
    <text evidence="1">The sequence shown here is derived from an EMBL/GenBank/DDBJ whole genome shotgun (WGS) entry which is preliminary data.</text>
</comment>
<name>A0A2K3YPM6_9STAP</name>
<dbReference type="EMBL" id="PPRF01000036">
    <property type="protein sequence ID" value="PNZ27553.1"/>
    <property type="molecule type" value="Genomic_DNA"/>
</dbReference>